<dbReference type="OrthoDB" id="4807076at2"/>
<sequence>MPDTVPPDAGDLLEPLARVVRSYYDALTAVATSHGLSGAQARALIALREPLSMSALADHLVCDASNATGLIARMEARGLVRRDPSPEDRRSKVVTATAEGRELALRLRSAMHTVHAALEALTPQERTALLPLLDRLGDLLTR</sequence>
<keyword evidence="2" id="KW-0238">DNA-binding</keyword>
<dbReference type="eggNOG" id="COG1846">
    <property type="taxonomic scope" value="Bacteria"/>
</dbReference>
<dbReference type="GO" id="GO:0006950">
    <property type="term" value="P:response to stress"/>
    <property type="evidence" value="ECO:0007669"/>
    <property type="project" value="TreeGrafter"/>
</dbReference>
<reference evidence="5 6" key="1">
    <citation type="journal article" date="2010" name="Stand. Genomic Sci.">
        <title>Complete genome sequence of Streptosporangium roseum type strain (NI 9100).</title>
        <authorList>
            <person name="Nolan M."/>
            <person name="Sikorski J."/>
            <person name="Jando M."/>
            <person name="Lucas S."/>
            <person name="Lapidus A."/>
            <person name="Glavina Del Rio T."/>
            <person name="Chen F."/>
            <person name="Tice H."/>
            <person name="Pitluck S."/>
            <person name="Cheng J.F."/>
            <person name="Chertkov O."/>
            <person name="Sims D."/>
            <person name="Meincke L."/>
            <person name="Brettin T."/>
            <person name="Han C."/>
            <person name="Detter J.C."/>
            <person name="Bruce D."/>
            <person name="Goodwin L."/>
            <person name="Land M."/>
            <person name="Hauser L."/>
            <person name="Chang Y.J."/>
            <person name="Jeffries C.D."/>
            <person name="Ivanova N."/>
            <person name="Mavromatis K."/>
            <person name="Mikhailova N."/>
            <person name="Chen A."/>
            <person name="Palaniappan K."/>
            <person name="Chain P."/>
            <person name="Rohde M."/>
            <person name="Goker M."/>
            <person name="Bristow J."/>
            <person name="Eisen J.A."/>
            <person name="Markowitz V."/>
            <person name="Hugenholtz P."/>
            <person name="Kyrpides N.C."/>
            <person name="Klenk H.P."/>
        </authorList>
    </citation>
    <scope>NUCLEOTIDE SEQUENCE [LARGE SCALE GENOMIC DNA]</scope>
    <source>
        <strain evidence="6">ATCC 12428 / DSM 43021 / JCM 3005 / NI 9100</strain>
    </source>
</reference>
<dbReference type="PANTHER" id="PTHR33164:SF99">
    <property type="entry name" value="MARR FAMILY REGULATORY PROTEIN"/>
    <property type="match status" value="1"/>
</dbReference>
<dbReference type="AlphaFoldDB" id="D2ASI0"/>
<evidence type="ECO:0000259" key="4">
    <source>
        <dbReference type="PROSITE" id="PS50995"/>
    </source>
</evidence>
<dbReference type="Pfam" id="PF01047">
    <property type="entry name" value="MarR"/>
    <property type="match status" value="1"/>
</dbReference>
<dbReference type="HOGENOM" id="CLU_083287_27_8_11"/>
<dbReference type="STRING" id="479432.Sros_5755"/>
<dbReference type="Gene3D" id="1.10.10.10">
    <property type="entry name" value="Winged helix-like DNA-binding domain superfamily/Winged helix DNA-binding domain"/>
    <property type="match status" value="1"/>
</dbReference>
<dbReference type="PROSITE" id="PS50995">
    <property type="entry name" value="HTH_MARR_2"/>
    <property type="match status" value="1"/>
</dbReference>
<dbReference type="Proteomes" id="UP000002029">
    <property type="component" value="Chromosome"/>
</dbReference>
<evidence type="ECO:0000313" key="5">
    <source>
        <dbReference type="EMBL" id="ACZ88503.1"/>
    </source>
</evidence>
<dbReference type="InterPro" id="IPR039422">
    <property type="entry name" value="MarR/SlyA-like"/>
</dbReference>
<dbReference type="PROSITE" id="PS01117">
    <property type="entry name" value="HTH_MARR_1"/>
    <property type="match status" value="1"/>
</dbReference>
<protein>
    <submittedName>
        <fullName evidence="5">Transcriptional regulator, MarR family</fullName>
    </submittedName>
</protein>
<dbReference type="GO" id="GO:0003677">
    <property type="term" value="F:DNA binding"/>
    <property type="evidence" value="ECO:0007669"/>
    <property type="project" value="UniProtKB-KW"/>
</dbReference>
<keyword evidence="3" id="KW-0804">Transcription</keyword>
<dbReference type="InterPro" id="IPR036390">
    <property type="entry name" value="WH_DNA-bd_sf"/>
</dbReference>
<evidence type="ECO:0000256" key="3">
    <source>
        <dbReference type="ARBA" id="ARBA00023163"/>
    </source>
</evidence>
<evidence type="ECO:0000256" key="2">
    <source>
        <dbReference type="ARBA" id="ARBA00023125"/>
    </source>
</evidence>
<dbReference type="RefSeq" id="WP_012892240.1">
    <property type="nucleotide sequence ID" value="NC_013595.1"/>
</dbReference>
<dbReference type="PANTHER" id="PTHR33164">
    <property type="entry name" value="TRANSCRIPTIONAL REGULATOR, MARR FAMILY"/>
    <property type="match status" value="1"/>
</dbReference>
<dbReference type="KEGG" id="sro:Sros_5755"/>
<gene>
    <name evidence="5" type="ordered locus">Sros_5755</name>
</gene>
<evidence type="ECO:0000313" key="6">
    <source>
        <dbReference type="Proteomes" id="UP000002029"/>
    </source>
</evidence>
<dbReference type="PRINTS" id="PR00598">
    <property type="entry name" value="HTHMARR"/>
</dbReference>
<proteinExistence type="predicted"/>
<dbReference type="InterPro" id="IPR023187">
    <property type="entry name" value="Tscrpt_reg_MarR-type_CS"/>
</dbReference>
<keyword evidence="1" id="KW-0805">Transcription regulation</keyword>
<dbReference type="InterPro" id="IPR036388">
    <property type="entry name" value="WH-like_DNA-bd_sf"/>
</dbReference>
<evidence type="ECO:0000256" key="1">
    <source>
        <dbReference type="ARBA" id="ARBA00023015"/>
    </source>
</evidence>
<accession>D2ASI0</accession>
<keyword evidence="6" id="KW-1185">Reference proteome</keyword>
<feature type="domain" description="HTH marR-type" evidence="4">
    <location>
        <begin position="9"/>
        <end position="138"/>
    </location>
</feature>
<organism evidence="5 6">
    <name type="scientific">Streptosporangium roseum (strain ATCC 12428 / DSM 43021 / JCM 3005 / KCTC 9067 / NCIMB 10171 / NRRL 2505 / NI 9100)</name>
    <dbReference type="NCBI Taxonomy" id="479432"/>
    <lineage>
        <taxon>Bacteria</taxon>
        <taxon>Bacillati</taxon>
        <taxon>Actinomycetota</taxon>
        <taxon>Actinomycetes</taxon>
        <taxon>Streptosporangiales</taxon>
        <taxon>Streptosporangiaceae</taxon>
        <taxon>Streptosporangium</taxon>
    </lineage>
</organism>
<dbReference type="EMBL" id="CP001814">
    <property type="protein sequence ID" value="ACZ88503.1"/>
    <property type="molecule type" value="Genomic_DNA"/>
</dbReference>
<name>D2ASI0_STRRD</name>
<dbReference type="SUPFAM" id="SSF46785">
    <property type="entry name" value="Winged helix' DNA-binding domain"/>
    <property type="match status" value="1"/>
</dbReference>
<dbReference type="InterPro" id="IPR000835">
    <property type="entry name" value="HTH_MarR-typ"/>
</dbReference>
<dbReference type="GO" id="GO:0003700">
    <property type="term" value="F:DNA-binding transcription factor activity"/>
    <property type="evidence" value="ECO:0007669"/>
    <property type="project" value="InterPro"/>
</dbReference>
<dbReference type="SMART" id="SM00347">
    <property type="entry name" value="HTH_MARR"/>
    <property type="match status" value="1"/>
</dbReference>